<feature type="transmembrane region" description="Helical" evidence="6">
    <location>
        <begin position="61"/>
        <end position="90"/>
    </location>
</feature>
<dbReference type="EMBL" id="JXUO01000104">
    <property type="protein sequence ID" value="KKZ14903.1"/>
    <property type="molecule type" value="Genomic_DNA"/>
</dbReference>
<gene>
    <name evidence="7" type="ORF">TH68_03315</name>
</gene>
<proteinExistence type="predicted"/>
<reference evidence="7 8" key="1">
    <citation type="submission" date="2015-01" db="EMBL/GenBank/DDBJ databases">
        <title>Lifestyle Evolution in Cyanobacterial Symbionts of Sponges.</title>
        <authorList>
            <person name="Burgsdorf I."/>
            <person name="Slaby B.M."/>
            <person name="Handley K.M."/>
            <person name="Haber M."/>
            <person name="Blom J."/>
            <person name="Marshall C.W."/>
            <person name="Gilbert J.A."/>
            <person name="Hentschel U."/>
            <person name="Steindler L."/>
        </authorList>
    </citation>
    <scope>NUCLEOTIDE SEQUENCE [LARGE SCALE GENOMIC DNA]</scope>
    <source>
        <strain evidence="7">142</strain>
    </source>
</reference>
<feature type="transmembrane region" description="Helical" evidence="6">
    <location>
        <begin position="333"/>
        <end position="354"/>
    </location>
</feature>
<evidence type="ECO:0008006" key="9">
    <source>
        <dbReference type="Google" id="ProtNLM"/>
    </source>
</evidence>
<evidence type="ECO:0000313" key="7">
    <source>
        <dbReference type="EMBL" id="KKZ14903.1"/>
    </source>
</evidence>
<keyword evidence="5 6" id="KW-0472">Membrane</keyword>
<keyword evidence="3 6" id="KW-0812">Transmembrane</keyword>
<organism evidence="7 8">
    <name type="scientific">Candidatus Synechococcus spongiarum 142</name>
    <dbReference type="NCBI Taxonomy" id="1608213"/>
    <lineage>
        <taxon>Bacteria</taxon>
        <taxon>Bacillati</taxon>
        <taxon>Cyanobacteriota</taxon>
        <taxon>Cyanophyceae</taxon>
        <taxon>Synechococcales</taxon>
        <taxon>Synechococcaceae</taxon>
        <taxon>Synechococcus</taxon>
    </lineage>
</organism>
<dbReference type="GO" id="GO:0015920">
    <property type="term" value="P:lipopolysaccharide transport"/>
    <property type="evidence" value="ECO:0007669"/>
    <property type="project" value="TreeGrafter"/>
</dbReference>
<dbReference type="Proteomes" id="UP000035054">
    <property type="component" value="Unassembled WGS sequence"/>
</dbReference>
<feature type="transmembrane region" description="Helical" evidence="6">
    <location>
        <begin position="20"/>
        <end position="41"/>
    </location>
</feature>
<dbReference type="PANTHER" id="PTHR33529">
    <property type="entry name" value="SLR0882 PROTEIN-RELATED"/>
    <property type="match status" value="1"/>
</dbReference>
<comment type="subcellular location">
    <subcellularLocation>
        <location evidence="1">Cell membrane</location>
        <topology evidence="1">Multi-pass membrane protein</topology>
    </subcellularLocation>
</comment>
<feature type="transmembrane region" description="Helical" evidence="6">
    <location>
        <begin position="360"/>
        <end position="381"/>
    </location>
</feature>
<dbReference type="AlphaFoldDB" id="A0A6N3X962"/>
<name>A0A6N3X962_9SYNE</name>
<evidence type="ECO:0000256" key="5">
    <source>
        <dbReference type="ARBA" id="ARBA00023136"/>
    </source>
</evidence>
<evidence type="ECO:0000313" key="8">
    <source>
        <dbReference type="Proteomes" id="UP000035054"/>
    </source>
</evidence>
<dbReference type="InterPro" id="IPR005495">
    <property type="entry name" value="LptG/LptF_permease"/>
</dbReference>
<keyword evidence="4 6" id="KW-1133">Transmembrane helix</keyword>
<dbReference type="Pfam" id="PF03739">
    <property type="entry name" value="LptF_LptG"/>
    <property type="match status" value="1"/>
</dbReference>
<feature type="transmembrane region" description="Helical" evidence="6">
    <location>
        <begin position="111"/>
        <end position="129"/>
    </location>
</feature>
<keyword evidence="2" id="KW-1003">Cell membrane</keyword>
<dbReference type="PANTHER" id="PTHR33529:SF6">
    <property type="entry name" value="YJGP_YJGQ FAMILY PERMEASE"/>
    <property type="match status" value="1"/>
</dbReference>
<dbReference type="GO" id="GO:0043190">
    <property type="term" value="C:ATP-binding cassette (ABC) transporter complex"/>
    <property type="evidence" value="ECO:0007669"/>
    <property type="project" value="TreeGrafter"/>
</dbReference>
<evidence type="ECO:0000256" key="2">
    <source>
        <dbReference type="ARBA" id="ARBA00022475"/>
    </source>
</evidence>
<evidence type="ECO:0000256" key="3">
    <source>
        <dbReference type="ARBA" id="ARBA00022692"/>
    </source>
</evidence>
<evidence type="ECO:0000256" key="6">
    <source>
        <dbReference type="SAM" id="Phobius"/>
    </source>
</evidence>
<feature type="transmembrane region" description="Helical" evidence="6">
    <location>
        <begin position="303"/>
        <end position="321"/>
    </location>
</feature>
<comment type="caution">
    <text evidence="7">The sequence shown here is derived from an EMBL/GenBank/DDBJ whole genome shotgun (WGS) entry which is preliminary data.</text>
</comment>
<evidence type="ECO:0000256" key="1">
    <source>
        <dbReference type="ARBA" id="ARBA00004651"/>
    </source>
</evidence>
<accession>A0A6N3X962</accession>
<evidence type="ECO:0000256" key="4">
    <source>
        <dbReference type="ARBA" id="ARBA00022989"/>
    </source>
</evidence>
<sequence length="386" mass="42011">MMVPLSPLTRRLSLLDRWLYGELLGPLLFGVGIFSLLLVTGDTLFELVRRVVEDGLPLAPALQVLVLQLPGLMVYAFPMAMLLGTLLTYSKLSSGNELIALRSVGVPTKRYVLPAMVLGLFFSVASFMVNDLVVPRSNHSSFVVLQTALGRSIPQSRGEHIIYPHHARIAKADGGSHRSLAQLFYAGEAVDGHMKDIIVLDMSRPGTLQVVQAREAYFDQEQGSLLFLDGTTTSLAKDGSSQSQISFEEQFYPIGDTPLRLAEIPTDPANMTVAQVRMSQNLLERTGNLQQARKLSVRLQEKFSVPFSCLVFALVGSSIGAQSVGNGRSRSKGFGISLVIIFGYYLLSFVFSSFGVQGIVSPYLSAWAPVAIGLTAGLVLLRRSSR</sequence>
<protein>
    <recommendedName>
        <fullName evidence="9">Permease</fullName>
    </recommendedName>
</protein>